<organism evidence="5 6">
    <name type="scientific">Tetrapisispora phaffii (strain ATCC 24235 / CBS 4417 / NBRC 1672 / NRRL Y-8282 / UCD 70-5)</name>
    <name type="common">Yeast</name>
    <name type="synonym">Fabospora phaffii</name>
    <dbReference type="NCBI Taxonomy" id="1071381"/>
    <lineage>
        <taxon>Eukaryota</taxon>
        <taxon>Fungi</taxon>
        <taxon>Dikarya</taxon>
        <taxon>Ascomycota</taxon>
        <taxon>Saccharomycotina</taxon>
        <taxon>Saccharomycetes</taxon>
        <taxon>Saccharomycetales</taxon>
        <taxon>Saccharomycetaceae</taxon>
        <taxon>Tetrapisispora</taxon>
    </lineage>
</organism>
<dbReference type="InterPro" id="IPR000210">
    <property type="entry name" value="BTB/POZ_dom"/>
</dbReference>
<dbReference type="Pfam" id="PF00651">
    <property type="entry name" value="BTB"/>
    <property type="match status" value="1"/>
</dbReference>
<dbReference type="KEGG" id="tpf:TPHA_0I02290"/>
<evidence type="ECO:0000256" key="1">
    <source>
        <dbReference type="ARBA" id="ARBA00022737"/>
    </source>
</evidence>
<gene>
    <name evidence="5" type="primary">TPHA0I02290</name>
    <name evidence="5" type="ordered locus">TPHA_0I02290</name>
</gene>
<dbReference type="HOGENOM" id="CLU_022885_2_0_1"/>
<dbReference type="STRING" id="1071381.G8BXV5"/>
<feature type="repeat" description="ANK" evidence="3">
    <location>
        <begin position="6"/>
        <end position="38"/>
    </location>
</feature>
<dbReference type="PROSITE" id="PS50097">
    <property type="entry name" value="BTB"/>
    <property type="match status" value="1"/>
</dbReference>
<dbReference type="OMA" id="EGARCIY"/>
<sequence>MSDNKKDFEKLCFACRTGDVDIIESLISNGVNLNSVDKFDNSPLFLASLCGHESVVTLLLQRGAVCDRDRYEGARCIYGALTDRIRDILLAYDVSKAVDVVQPFATHISSLLREPIVPTSDLAVFFEGSDAAYNLHKFIIQANCSVMVTDFHIESLTDKLILNNFPIKNENEVMKMEDRLLSLIIKFIYLVPILYEIKPLDYSILRKYADHFKLDILSQFIDQIYHVADPSTKSALMIEFQTRITETSRANFNDFLNRYILQSYKEYSTEDTINHEDIHNVISSNCGFPDTIIKVMDFHSKVRFYPCHIAMISRCHYFEMMFALPMSENNQYYFKTKLNFQDNKTMPILAFPQCNFDVFETIIKYFYCDDANIPWSCALDTLKVADFLMDDRLKSMAAVSVTQSEEILKIHSIYDILYTAWNARIERLEHYVAKIFADNLNYYHSMPEFYDAILMSSNRISERQDTDTIELVDDIRYYLLEKYSFEPDDIEFFEEETDVALLKSSGILEYKNDIRLIEKVLEKLKLNA</sequence>
<feature type="domain" description="BTB" evidence="4">
    <location>
        <begin position="289"/>
        <end position="375"/>
    </location>
</feature>
<dbReference type="OrthoDB" id="684045at2759"/>
<dbReference type="AlphaFoldDB" id="G8BXV5"/>
<dbReference type="GO" id="GO:0005737">
    <property type="term" value="C:cytoplasm"/>
    <property type="evidence" value="ECO:0007669"/>
    <property type="project" value="TreeGrafter"/>
</dbReference>
<dbReference type="SUPFAM" id="SSF48403">
    <property type="entry name" value="Ankyrin repeat"/>
    <property type="match status" value="1"/>
</dbReference>
<keyword evidence="2 3" id="KW-0040">ANK repeat</keyword>
<dbReference type="PANTHER" id="PTHR46231:SF1">
    <property type="entry name" value="ANKYRIN REPEAT AND BTB_POZ DOMAIN-CONTAINING PROTEIN 1"/>
    <property type="match status" value="1"/>
</dbReference>
<evidence type="ECO:0000259" key="4">
    <source>
        <dbReference type="PROSITE" id="PS50097"/>
    </source>
</evidence>
<dbReference type="Gene3D" id="3.30.710.10">
    <property type="entry name" value="Potassium Channel Kv1.1, Chain A"/>
    <property type="match status" value="1"/>
</dbReference>
<dbReference type="InterPro" id="IPR044515">
    <property type="entry name" value="ABTB1"/>
</dbReference>
<evidence type="ECO:0000313" key="5">
    <source>
        <dbReference type="EMBL" id="CCE64733.1"/>
    </source>
</evidence>
<dbReference type="PANTHER" id="PTHR46231">
    <property type="entry name" value="ANKYRIN REPEAT AND BTB/POZ DOMAIN-CONTAINING PROTEIN 1"/>
    <property type="match status" value="1"/>
</dbReference>
<dbReference type="EMBL" id="HE612864">
    <property type="protein sequence ID" value="CCE64733.1"/>
    <property type="molecule type" value="Genomic_DNA"/>
</dbReference>
<evidence type="ECO:0000313" key="6">
    <source>
        <dbReference type="Proteomes" id="UP000005666"/>
    </source>
</evidence>
<evidence type="ECO:0000256" key="3">
    <source>
        <dbReference type="PROSITE-ProRule" id="PRU00023"/>
    </source>
</evidence>
<dbReference type="InterPro" id="IPR011333">
    <property type="entry name" value="SKP1/BTB/POZ_sf"/>
</dbReference>
<dbReference type="PROSITE" id="PS50088">
    <property type="entry name" value="ANK_REPEAT"/>
    <property type="match status" value="1"/>
</dbReference>
<reference evidence="5 6" key="1">
    <citation type="journal article" date="2011" name="Proc. Natl. Acad. Sci. U.S.A.">
        <title>Evolutionary erosion of yeast sex chromosomes by mating-type switching accidents.</title>
        <authorList>
            <person name="Gordon J.L."/>
            <person name="Armisen D."/>
            <person name="Proux-Wera E."/>
            <person name="Oheigeartaigh S.S."/>
            <person name="Byrne K.P."/>
            <person name="Wolfe K.H."/>
        </authorList>
    </citation>
    <scope>NUCLEOTIDE SEQUENCE [LARGE SCALE GENOMIC DNA]</scope>
    <source>
        <strain evidence="6">ATCC 24235 / CBS 4417 / NBRC 1672 / NRRL Y-8282 / UCD 70-5</strain>
    </source>
</reference>
<dbReference type="GeneID" id="11534499"/>
<accession>G8BXV5</accession>
<keyword evidence="6" id="KW-1185">Reference proteome</keyword>
<keyword evidence="1" id="KW-0677">Repeat</keyword>
<dbReference type="SMART" id="SM00248">
    <property type="entry name" value="ANK"/>
    <property type="match status" value="2"/>
</dbReference>
<proteinExistence type="predicted"/>
<dbReference type="Pfam" id="PF13637">
    <property type="entry name" value="Ank_4"/>
    <property type="match status" value="1"/>
</dbReference>
<protein>
    <recommendedName>
        <fullName evidence="4">BTB domain-containing protein</fullName>
    </recommendedName>
</protein>
<evidence type="ECO:0000256" key="2">
    <source>
        <dbReference type="ARBA" id="ARBA00023043"/>
    </source>
</evidence>
<dbReference type="Proteomes" id="UP000005666">
    <property type="component" value="Chromosome 9"/>
</dbReference>
<dbReference type="RefSeq" id="XP_003687167.1">
    <property type="nucleotide sequence ID" value="XM_003687119.1"/>
</dbReference>
<name>G8BXV5_TETPH</name>
<dbReference type="eggNOG" id="KOG0511">
    <property type="taxonomic scope" value="Eukaryota"/>
</dbReference>
<dbReference type="InterPro" id="IPR002110">
    <property type="entry name" value="Ankyrin_rpt"/>
</dbReference>
<dbReference type="Gene3D" id="1.25.40.20">
    <property type="entry name" value="Ankyrin repeat-containing domain"/>
    <property type="match status" value="1"/>
</dbReference>
<dbReference type="GO" id="GO:0000151">
    <property type="term" value="C:ubiquitin ligase complex"/>
    <property type="evidence" value="ECO:0007669"/>
    <property type="project" value="TreeGrafter"/>
</dbReference>
<dbReference type="InterPro" id="IPR036770">
    <property type="entry name" value="Ankyrin_rpt-contain_sf"/>
</dbReference>
<dbReference type="SUPFAM" id="SSF54695">
    <property type="entry name" value="POZ domain"/>
    <property type="match status" value="1"/>
</dbReference>